<evidence type="ECO:0000313" key="1">
    <source>
        <dbReference type="EMBL" id="BAD78697.1"/>
    </source>
</evidence>
<accession>A0A0H3K3L0</accession>
<gene>
    <name evidence="1" type="ordered locus">syc0507_c</name>
</gene>
<dbReference type="GeneID" id="72429892"/>
<dbReference type="AlphaFoldDB" id="A0A0H3K3L0"/>
<protein>
    <recommendedName>
        <fullName evidence="3">GIY-YIG nuclease family protein</fullName>
    </recommendedName>
</protein>
<dbReference type="InterPro" id="IPR049578">
    <property type="entry name" value="CAXIP1-like_GIY-YIG_dom"/>
</dbReference>
<evidence type="ECO:0008006" key="3">
    <source>
        <dbReference type="Google" id="ProtNLM"/>
    </source>
</evidence>
<organism evidence="1 2">
    <name type="scientific">Synechococcus sp. (strain ATCC 27144 / PCC 6301 / SAUG 1402/1)</name>
    <name type="common">Anacystis nidulans</name>
    <dbReference type="NCBI Taxonomy" id="269084"/>
    <lineage>
        <taxon>Bacteria</taxon>
        <taxon>Bacillati</taxon>
        <taxon>Cyanobacteriota</taxon>
        <taxon>Cyanophyceae</taxon>
        <taxon>Synechococcales</taxon>
        <taxon>Synechococcaceae</taxon>
        <taxon>Synechococcus</taxon>
    </lineage>
</organism>
<name>A0A0H3K3L0_SYNP6</name>
<dbReference type="eggNOG" id="ENOG502ZBP7">
    <property type="taxonomic scope" value="Bacteria"/>
</dbReference>
<dbReference type="Proteomes" id="UP000001175">
    <property type="component" value="Chromosome"/>
</dbReference>
<evidence type="ECO:0000313" key="2">
    <source>
        <dbReference type="Proteomes" id="UP000001175"/>
    </source>
</evidence>
<dbReference type="RefSeq" id="WP_011242819.1">
    <property type="nucleotide sequence ID" value="NC_006576.1"/>
</dbReference>
<dbReference type="CDD" id="cd10450">
    <property type="entry name" value="GIY-YIG_AtGrxS16_like"/>
    <property type="match status" value="1"/>
</dbReference>
<sequence>MTPALNELPLQPFVDAEGQLPLAELEGIGIYAIYDRDRQLQLIHYSRNVSLSLQQHLLRQPDRCYWFRAQRCDRPDRQQLEALQQAWLAEQLQVPPGNGDQAADWEPRLDVRQWLPESELTAILTASDFEQPQLLKAAARRWETELLAQLTARGVRQSLRFDPKQKELGRLTLKSDRPTVSVITP</sequence>
<proteinExistence type="predicted"/>
<reference evidence="1 2" key="1">
    <citation type="journal article" date="2007" name="Photosyn. Res.">
        <title>Complete nucleotide sequence of the freshwater unicellular cyanobacterium Synechococcus elongatus PCC 6301 chromosome: gene content and organization.</title>
        <authorList>
            <person name="Sugita C."/>
            <person name="Ogata K."/>
            <person name="Shikata M."/>
            <person name="Jikuya H."/>
            <person name="Takano J."/>
            <person name="Furumichi M."/>
            <person name="Kanehisa M."/>
            <person name="Omata T."/>
            <person name="Sugiura M."/>
            <person name="Sugita M."/>
        </authorList>
    </citation>
    <scope>NUCLEOTIDE SEQUENCE [LARGE SCALE GENOMIC DNA]</scope>
    <source>
        <strain evidence="2">ATCC 27144 / PCC 6301 / SAUG 1402/1</strain>
    </source>
</reference>
<dbReference type="KEGG" id="syc:syc0507_c"/>
<dbReference type="EMBL" id="AP008231">
    <property type="protein sequence ID" value="BAD78697.1"/>
    <property type="molecule type" value="Genomic_DNA"/>
</dbReference>